<evidence type="ECO:0000313" key="6">
    <source>
        <dbReference type="Proteomes" id="UP000307440"/>
    </source>
</evidence>
<keyword evidence="5" id="KW-0808">Transferase</keyword>
<dbReference type="AlphaFoldDB" id="A0A5C3L3G5"/>
<evidence type="ECO:0000256" key="2">
    <source>
        <dbReference type="ARBA" id="ARBA00022840"/>
    </source>
</evidence>
<dbReference type="STRING" id="230819.A0A5C3L3G5"/>
<protein>
    <submittedName>
        <fullName evidence="5">TKL/TKL-ccin protein kinase</fullName>
    </submittedName>
</protein>
<organism evidence="5 6">
    <name type="scientific">Coprinopsis marcescibilis</name>
    <name type="common">Agaric fungus</name>
    <name type="synonym">Psathyrella marcescibilis</name>
    <dbReference type="NCBI Taxonomy" id="230819"/>
    <lineage>
        <taxon>Eukaryota</taxon>
        <taxon>Fungi</taxon>
        <taxon>Dikarya</taxon>
        <taxon>Basidiomycota</taxon>
        <taxon>Agaricomycotina</taxon>
        <taxon>Agaricomycetes</taxon>
        <taxon>Agaricomycetidae</taxon>
        <taxon>Agaricales</taxon>
        <taxon>Agaricineae</taxon>
        <taxon>Psathyrellaceae</taxon>
        <taxon>Coprinopsis</taxon>
    </lineage>
</organism>
<feature type="compositionally biased region" description="Basic residues" evidence="3">
    <location>
        <begin position="600"/>
        <end position="612"/>
    </location>
</feature>
<dbReference type="InterPro" id="IPR001245">
    <property type="entry name" value="Ser-Thr/Tyr_kinase_cat_dom"/>
</dbReference>
<dbReference type="Proteomes" id="UP000307440">
    <property type="component" value="Unassembled WGS sequence"/>
</dbReference>
<dbReference type="Gene3D" id="1.10.510.10">
    <property type="entry name" value="Transferase(Phosphotransferase) domain 1"/>
    <property type="match status" value="1"/>
</dbReference>
<keyword evidence="2" id="KW-0067">ATP-binding</keyword>
<dbReference type="SUPFAM" id="SSF56112">
    <property type="entry name" value="Protein kinase-like (PK-like)"/>
    <property type="match status" value="1"/>
</dbReference>
<dbReference type="PROSITE" id="PS00109">
    <property type="entry name" value="PROTEIN_KINASE_TYR"/>
    <property type="match status" value="1"/>
</dbReference>
<evidence type="ECO:0000256" key="1">
    <source>
        <dbReference type="ARBA" id="ARBA00022741"/>
    </source>
</evidence>
<reference evidence="5 6" key="1">
    <citation type="journal article" date="2019" name="Nat. Ecol. Evol.">
        <title>Megaphylogeny resolves global patterns of mushroom evolution.</title>
        <authorList>
            <person name="Varga T."/>
            <person name="Krizsan K."/>
            <person name="Foldi C."/>
            <person name="Dima B."/>
            <person name="Sanchez-Garcia M."/>
            <person name="Sanchez-Ramirez S."/>
            <person name="Szollosi G.J."/>
            <person name="Szarkandi J.G."/>
            <person name="Papp V."/>
            <person name="Albert L."/>
            <person name="Andreopoulos W."/>
            <person name="Angelini C."/>
            <person name="Antonin V."/>
            <person name="Barry K.W."/>
            <person name="Bougher N.L."/>
            <person name="Buchanan P."/>
            <person name="Buyck B."/>
            <person name="Bense V."/>
            <person name="Catcheside P."/>
            <person name="Chovatia M."/>
            <person name="Cooper J."/>
            <person name="Damon W."/>
            <person name="Desjardin D."/>
            <person name="Finy P."/>
            <person name="Geml J."/>
            <person name="Haridas S."/>
            <person name="Hughes K."/>
            <person name="Justo A."/>
            <person name="Karasinski D."/>
            <person name="Kautmanova I."/>
            <person name="Kiss B."/>
            <person name="Kocsube S."/>
            <person name="Kotiranta H."/>
            <person name="LaButti K.M."/>
            <person name="Lechner B.E."/>
            <person name="Liimatainen K."/>
            <person name="Lipzen A."/>
            <person name="Lukacs Z."/>
            <person name="Mihaltcheva S."/>
            <person name="Morgado L.N."/>
            <person name="Niskanen T."/>
            <person name="Noordeloos M.E."/>
            <person name="Ohm R.A."/>
            <person name="Ortiz-Santana B."/>
            <person name="Ovrebo C."/>
            <person name="Racz N."/>
            <person name="Riley R."/>
            <person name="Savchenko A."/>
            <person name="Shiryaev A."/>
            <person name="Soop K."/>
            <person name="Spirin V."/>
            <person name="Szebenyi C."/>
            <person name="Tomsovsky M."/>
            <person name="Tulloss R.E."/>
            <person name="Uehling J."/>
            <person name="Grigoriev I.V."/>
            <person name="Vagvolgyi C."/>
            <person name="Papp T."/>
            <person name="Martin F.M."/>
            <person name="Miettinen O."/>
            <person name="Hibbett D.S."/>
            <person name="Nagy L.G."/>
        </authorList>
    </citation>
    <scope>NUCLEOTIDE SEQUENCE [LARGE SCALE GENOMIC DNA]</scope>
    <source>
        <strain evidence="5 6">CBS 121175</strain>
    </source>
</reference>
<accession>A0A5C3L3G5</accession>
<dbReference type="GO" id="GO:0004674">
    <property type="term" value="F:protein serine/threonine kinase activity"/>
    <property type="evidence" value="ECO:0007669"/>
    <property type="project" value="TreeGrafter"/>
</dbReference>
<dbReference type="PROSITE" id="PS50011">
    <property type="entry name" value="PROTEIN_KINASE_DOM"/>
    <property type="match status" value="1"/>
</dbReference>
<dbReference type="OrthoDB" id="6718656at2759"/>
<dbReference type="PANTHER" id="PTHR44329:SF298">
    <property type="entry name" value="MIXED LINEAGE KINASE DOMAIN-LIKE PROTEIN"/>
    <property type="match status" value="1"/>
</dbReference>
<keyword evidence="5" id="KW-0418">Kinase</keyword>
<evidence type="ECO:0000259" key="4">
    <source>
        <dbReference type="PROSITE" id="PS50011"/>
    </source>
</evidence>
<feature type="region of interest" description="Disordered" evidence="3">
    <location>
        <begin position="570"/>
        <end position="650"/>
    </location>
</feature>
<dbReference type="Pfam" id="PF07714">
    <property type="entry name" value="PK_Tyr_Ser-Thr"/>
    <property type="match status" value="1"/>
</dbReference>
<dbReference type="EMBL" id="ML210163">
    <property type="protein sequence ID" value="TFK27549.1"/>
    <property type="molecule type" value="Genomic_DNA"/>
</dbReference>
<feature type="compositionally biased region" description="Low complexity" evidence="3">
    <location>
        <begin position="574"/>
        <end position="583"/>
    </location>
</feature>
<dbReference type="InterPro" id="IPR008266">
    <property type="entry name" value="Tyr_kinase_AS"/>
</dbReference>
<keyword evidence="1" id="KW-0547">Nucleotide-binding</keyword>
<evidence type="ECO:0000313" key="5">
    <source>
        <dbReference type="EMBL" id="TFK27549.1"/>
    </source>
</evidence>
<name>A0A5C3L3G5_COPMA</name>
<evidence type="ECO:0000256" key="3">
    <source>
        <dbReference type="SAM" id="MobiDB-lite"/>
    </source>
</evidence>
<dbReference type="PANTHER" id="PTHR44329">
    <property type="entry name" value="SERINE/THREONINE-PROTEIN KINASE TNNI3K-RELATED"/>
    <property type="match status" value="1"/>
</dbReference>
<feature type="compositionally biased region" description="Polar residues" evidence="3">
    <location>
        <begin position="629"/>
        <end position="650"/>
    </location>
</feature>
<dbReference type="InterPro" id="IPR000719">
    <property type="entry name" value="Prot_kinase_dom"/>
</dbReference>
<sequence length="954" mass="107252">MPPLQPPRAPTDHIRLESFKTLSKLQLIFEFRTWLEYLRDHVPRRFDSPVNLLWDCMSLGAPIGTLLDLLGSPTPRELQVFADSFNFDLSMDDRRTFVESFIHRVNMLEVQGRLVYGEVVKIDDFLVASLPGYTRVLKTINRLLKALQESYPGLFVAPHGSKARRASLVEQLLAAERVHGSRLADVADAASKLYEQSNVDASSLEGFIVNCSRLIPYHNLLLKPLVHVSSPGEEAWEELFMFSNKVFRTNIIGAYRSLCAGYLPLVSFLCSLKKREPTFAEEADMILRHISHILSRTSEYRATLQAILEVSTPTNIASYDSLCTMTFEMFQLSETIDEVGMELRTIWACRHLRTRLGSLRALDLDGLGTAILDDRIMVDPISGLHYSIILFHTLLLCCREKEHSSRCGDARYPTKSWELGPALSATSSLNLVFAISTKSLTTLHCIDEAFFELSWVDPKNVEQTLALYPVMPLQYTQWISNLQNFVSEILHSTSVRETDEDLRSLRSGLSLITTGDETVYNRRNSTGRPWSVIGRKGPHSESSSMVVQIQEKRDDSDRKSVLTPSLLHWMFPTSSGGDQSGGSSRRDRLRPTARSLHANVRSRSRGHRRHQSAKSPLTSAFTMEDLALTPNNKGLSLPQTPHSPRSGVSDSELSQLMDLSGCITREGSYAVAHGGHSDVWKGMWKRKDEEVKVAVKVIRNTTNDPAKKTTLLKRLDHELQVWKQLSHPNVLPLYGTAIDFGPYPSMVCPWMENGSISKYLEECGDILTVSERLRMINEIAEGLSYLHMCSIIHGDLTGANVLLDANLKAQVCDFGLSVIVIETETQSRVSFTSQLGGSVRWADSGLFVNLDGDESEEWRAPVMTYKSDVYSLGSVMLETLSGRPPYHYIATDAQVVIELHKGNKPRRPIRSYVDNGQWDLIQWCWTQPPEDRPDVRDVLERLSELAAGGSPLDE</sequence>
<proteinExistence type="predicted"/>
<dbReference type="InterPro" id="IPR011009">
    <property type="entry name" value="Kinase-like_dom_sf"/>
</dbReference>
<gene>
    <name evidence="5" type="ORF">FA15DRAFT_613653</name>
</gene>
<feature type="domain" description="Protein kinase" evidence="4">
    <location>
        <begin position="665"/>
        <end position="945"/>
    </location>
</feature>
<dbReference type="InterPro" id="IPR051681">
    <property type="entry name" value="Ser/Thr_Kinases-Pseudokinases"/>
</dbReference>
<feature type="region of interest" description="Disordered" evidence="3">
    <location>
        <begin position="529"/>
        <end position="558"/>
    </location>
</feature>
<keyword evidence="6" id="KW-1185">Reference proteome</keyword>
<dbReference type="GO" id="GO:0005524">
    <property type="term" value="F:ATP binding"/>
    <property type="evidence" value="ECO:0007669"/>
    <property type="project" value="UniProtKB-KW"/>
</dbReference>